<protein>
    <recommendedName>
        <fullName evidence="2">Large ribosomal subunit protein bL21m</fullName>
    </recommendedName>
</protein>
<dbReference type="InterPro" id="IPR028909">
    <property type="entry name" value="bL21-like"/>
</dbReference>
<gene>
    <name evidence="4" type="ORF">CJ030_MR0G005171</name>
</gene>
<sequence>MANRRWLHALTLHASAIFSPNTTLPSIPTPTLPSQSLEPLASKFVHHFTTLGATQCSHWSHPRHLSSNRGKDEFPEDDIEDVDDDDDDDDAEMGESIEDENVGPVSASNLRTEYTPEEREAEVAAIGYKVVGPLERFDRVFKPYESVFAVVQIGSHQFKLILNKVLLLGSSSQTITGRPIVPEAAVHAVVEEHELTKLRITDIQGIEKPESIVPEKPSKAAKK</sequence>
<dbReference type="Proteomes" id="UP000516437">
    <property type="component" value="Unassembled WGS sequence"/>
</dbReference>
<dbReference type="InterPro" id="IPR036164">
    <property type="entry name" value="bL21-like_sf"/>
</dbReference>
<feature type="region of interest" description="Disordered" evidence="3">
    <location>
        <begin position="58"/>
        <end position="117"/>
    </location>
</feature>
<accession>A0A6A1ULJ9</accession>
<reference evidence="4 5" key="1">
    <citation type="journal article" date="2019" name="Plant Biotechnol. J.">
        <title>The red bayberry genome and genetic basis of sex determination.</title>
        <authorList>
            <person name="Jia H.M."/>
            <person name="Jia H.J."/>
            <person name="Cai Q.L."/>
            <person name="Wang Y."/>
            <person name="Zhao H.B."/>
            <person name="Yang W.F."/>
            <person name="Wang G.Y."/>
            <person name="Li Y.H."/>
            <person name="Zhan D.L."/>
            <person name="Shen Y.T."/>
            <person name="Niu Q.F."/>
            <person name="Chang L."/>
            <person name="Qiu J."/>
            <person name="Zhao L."/>
            <person name="Xie H.B."/>
            <person name="Fu W.Y."/>
            <person name="Jin J."/>
            <person name="Li X.W."/>
            <person name="Jiao Y."/>
            <person name="Zhou C.C."/>
            <person name="Tu T."/>
            <person name="Chai C.Y."/>
            <person name="Gao J.L."/>
            <person name="Fan L.J."/>
            <person name="van de Weg E."/>
            <person name="Wang J.Y."/>
            <person name="Gao Z.S."/>
        </authorList>
    </citation>
    <scope>NUCLEOTIDE SEQUENCE [LARGE SCALE GENOMIC DNA]</scope>
    <source>
        <tissue evidence="4">Leaves</tissue>
    </source>
</reference>
<evidence type="ECO:0000256" key="3">
    <source>
        <dbReference type="SAM" id="MobiDB-lite"/>
    </source>
</evidence>
<comment type="caution">
    <text evidence="4">The sequence shown here is derived from an EMBL/GenBank/DDBJ whole genome shotgun (WGS) entry which is preliminary data.</text>
</comment>
<evidence type="ECO:0000256" key="2">
    <source>
        <dbReference type="ARBA" id="ARBA00044129"/>
    </source>
</evidence>
<dbReference type="PANTHER" id="PTHR21349">
    <property type="entry name" value="50S RIBOSOMAL PROTEIN L21"/>
    <property type="match status" value="1"/>
</dbReference>
<proteinExistence type="inferred from homology"/>
<dbReference type="GO" id="GO:0003735">
    <property type="term" value="F:structural constituent of ribosome"/>
    <property type="evidence" value="ECO:0007669"/>
    <property type="project" value="TreeGrafter"/>
</dbReference>
<dbReference type="SUPFAM" id="SSF141091">
    <property type="entry name" value="L21p-like"/>
    <property type="match status" value="1"/>
</dbReference>
<keyword evidence="4" id="KW-0689">Ribosomal protein</keyword>
<dbReference type="GO" id="GO:0005840">
    <property type="term" value="C:ribosome"/>
    <property type="evidence" value="ECO:0007669"/>
    <property type="project" value="UniProtKB-KW"/>
</dbReference>
<dbReference type="AlphaFoldDB" id="A0A6A1ULJ9"/>
<feature type="compositionally biased region" description="Acidic residues" evidence="3">
    <location>
        <begin position="74"/>
        <end position="101"/>
    </location>
</feature>
<evidence type="ECO:0000313" key="4">
    <source>
        <dbReference type="EMBL" id="KAB1201056.1"/>
    </source>
</evidence>
<evidence type="ECO:0000256" key="1">
    <source>
        <dbReference type="ARBA" id="ARBA00008563"/>
    </source>
</evidence>
<keyword evidence="5" id="KW-1185">Reference proteome</keyword>
<dbReference type="PANTHER" id="PTHR21349:SF0">
    <property type="entry name" value="LARGE RIBOSOMAL SUBUNIT PROTEIN BL21M"/>
    <property type="match status" value="1"/>
</dbReference>
<dbReference type="GO" id="GO:0005737">
    <property type="term" value="C:cytoplasm"/>
    <property type="evidence" value="ECO:0007669"/>
    <property type="project" value="UniProtKB-ARBA"/>
</dbReference>
<organism evidence="4 5">
    <name type="scientific">Morella rubra</name>
    <name type="common">Chinese bayberry</name>
    <dbReference type="NCBI Taxonomy" id="262757"/>
    <lineage>
        <taxon>Eukaryota</taxon>
        <taxon>Viridiplantae</taxon>
        <taxon>Streptophyta</taxon>
        <taxon>Embryophyta</taxon>
        <taxon>Tracheophyta</taxon>
        <taxon>Spermatophyta</taxon>
        <taxon>Magnoliopsida</taxon>
        <taxon>eudicotyledons</taxon>
        <taxon>Gunneridae</taxon>
        <taxon>Pentapetalae</taxon>
        <taxon>rosids</taxon>
        <taxon>fabids</taxon>
        <taxon>Fagales</taxon>
        <taxon>Myricaceae</taxon>
        <taxon>Morella</taxon>
    </lineage>
</organism>
<comment type="similarity">
    <text evidence="1">Belongs to the bacterial ribosomal protein bL21 family.</text>
</comment>
<dbReference type="EMBL" id="RXIC02000100">
    <property type="protein sequence ID" value="KAB1201056.1"/>
    <property type="molecule type" value="Genomic_DNA"/>
</dbReference>
<dbReference type="OrthoDB" id="5994at2759"/>
<keyword evidence="4" id="KW-0687">Ribonucleoprotein</keyword>
<evidence type="ECO:0000313" key="5">
    <source>
        <dbReference type="Proteomes" id="UP000516437"/>
    </source>
</evidence>
<name>A0A6A1ULJ9_9ROSI</name>